<name>A0A0X3AQA0_9FLAO</name>
<gene>
    <name evidence="1" type="ORF">Ga0061079_10836</name>
</gene>
<evidence type="ECO:0000313" key="1">
    <source>
        <dbReference type="EMBL" id="CVK16536.1"/>
    </source>
</evidence>
<accession>A0A0X3AQA0</accession>
<organism evidence="1 2">
    <name type="scientific">Apibacter mensalis</name>
    <dbReference type="NCBI Taxonomy" id="1586267"/>
    <lineage>
        <taxon>Bacteria</taxon>
        <taxon>Pseudomonadati</taxon>
        <taxon>Bacteroidota</taxon>
        <taxon>Flavobacteriia</taxon>
        <taxon>Flavobacteriales</taxon>
        <taxon>Weeksellaceae</taxon>
        <taxon>Apibacter</taxon>
    </lineage>
</organism>
<dbReference type="AlphaFoldDB" id="A0A0X3AQA0"/>
<reference evidence="1 2" key="1">
    <citation type="submission" date="2016-01" db="EMBL/GenBank/DDBJ databases">
        <authorList>
            <person name="McClelland M."/>
            <person name="Jain A."/>
            <person name="Saraogi P."/>
            <person name="Mendelson R."/>
            <person name="Westerman R."/>
            <person name="SanMiguel P."/>
            <person name="Csonka L."/>
        </authorList>
    </citation>
    <scope>NUCLEOTIDE SEQUENCE [LARGE SCALE GENOMIC DNA]</scope>
    <source>
        <strain evidence="1 2">R-53146</strain>
    </source>
</reference>
<sequence>MIIFKVRLIISMPCKKRYAKIDFSGIDKKVSTKDIHLVYTINTNSWVKLSYAGELIGLKNQKSSP</sequence>
<dbReference type="OrthoDB" id="1151129at2"/>
<protein>
    <submittedName>
        <fullName evidence="1">Uncharacterized protein</fullName>
    </submittedName>
</protein>
<evidence type="ECO:0000313" key="2">
    <source>
        <dbReference type="Proteomes" id="UP000182761"/>
    </source>
</evidence>
<keyword evidence="2" id="KW-1185">Reference proteome</keyword>
<dbReference type="RefSeq" id="WP_055425727.1">
    <property type="nucleotide sequence ID" value="NZ_FCOR01000008.1"/>
</dbReference>
<dbReference type="Proteomes" id="UP000182761">
    <property type="component" value="Unassembled WGS sequence"/>
</dbReference>
<dbReference type="EMBL" id="FCOR01000008">
    <property type="protein sequence ID" value="CVK16536.1"/>
    <property type="molecule type" value="Genomic_DNA"/>
</dbReference>
<proteinExistence type="predicted"/>